<keyword evidence="1" id="KW-0732">Signal</keyword>
<protein>
    <submittedName>
        <fullName evidence="2">Uncharacterized protein</fullName>
    </submittedName>
</protein>
<proteinExistence type="predicted"/>
<comment type="caution">
    <text evidence="2">The sequence shown here is derived from an EMBL/GenBank/DDBJ whole genome shotgun (WGS) entry which is preliminary data.</text>
</comment>
<organism evidence="2 3">
    <name type="scientific">Aureobasidium melanogenum</name>
    <name type="common">Aureobasidium pullulans var. melanogenum</name>
    <dbReference type="NCBI Taxonomy" id="46634"/>
    <lineage>
        <taxon>Eukaryota</taxon>
        <taxon>Fungi</taxon>
        <taxon>Dikarya</taxon>
        <taxon>Ascomycota</taxon>
        <taxon>Pezizomycotina</taxon>
        <taxon>Dothideomycetes</taxon>
        <taxon>Dothideomycetidae</taxon>
        <taxon>Dothideales</taxon>
        <taxon>Saccotheciaceae</taxon>
        <taxon>Aureobasidium</taxon>
    </lineage>
</organism>
<dbReference type="PANTHER" id="PTHR36578">
    <property type="entry name" value="CHROMOSOME 15, WHOLE GENOME SHOTGUN SEQUENCE"/>
    <property type="match status" value="1"/>
</dbReference>
<gene>
    <name evidence="2" type="ORF">KCU98_g9571</name>
</gene>
<name>A0A9P8FMH8_AURME</name>
<keyword evidence="3" id="KW-1185">Reference proteome</keyword>
<reference evidence="2" key="1">
    <citation type="journal article" date="2021" name="J Fungi (Basel)">
        <title>Virulence traits and population genomics of the black yeast Aureobasidium melanogenum.</title>
        <authorList>
            <person name="Cernosa A."/>
            <person name="Sun X."/>
            <person name="Gostincar C."/>
            <person name="Fang C."/>
            <person name="Gunde-Cimerman N."/>
            <person name="Song Z."/>
        </authorList>
    </citation>
    <scope>NUCLEOTIDE SEQUENCE</scope>
    <source>
        <strain evidence="2">EXF-9298</strain>
    </source>
</reference>
<sequence>MRSFFTLPVLAAVAAAIPRPQDIDFDQVEQAADPVIVTPAIDVATQLATVAAVTEQAAAASAAVSAQPAINNASSVDERDLVARDSACAKQKSGKGPVASPDTPEAFLALDELSNLSTTVATPYGYSQVFANQKASLSASVYMGLYTLNSYDVPGCQSICDQNTGCVAFNMYAERDPSVNPDPSQCPNPASTTNYKCTIWGAPISQEQANNFGQWRASFHVVIAASNAYNKDAPPPSVAGFADPVGLGGAVNAPLDSNGKDTFMGSKFFPFSQQQGFTLESCTSACTAQTAYNKAHPNKDGSFKTCAFVNGYVLSRNGVPQGLYCSMYSQTWATSYATNYGQYRGSARYTVSNSYAYSVVTRPEIPAGLDCPQGRSEANKSCRRYSLMPSSLAVIPSIFNATGDMSTCGLDCLANPDCLAWSTSDNELSWPYERDGSANAPSCQFYTQSVADIIDEYDYQEWRWNAGDSYATLFDYDCFDTQGNLCAEGQQR</sequence>
<dbReference type="PANTHER" id="PTHR36578:SF1">
    <property type="entry name" value="APPLE DOMAIN-CONTAINING PROTEIN"/>
    <property type="match status" value="1"/>
</dbReference>
<evidence type="ECO:0000313" key="3">
    <source>
        <dbReference type="Proteomes" id="UP000729357"/>
    </source>
</evidence>
<evidence type="ECO:0000256" key="1">
    <source>
        <dbReference type="SAM" id="SignalP"/>
    </source>
</evidence>
<dbReference type="EMBL" id="JAHFXS010001320">
    <property type="protein sequence ID" value="KAG9978210.1"/>
    <property type="molecule type" value="Genomic_DNA"/>
</dbReference>
<reference evidence="2" key="2">
    <citation type="submission" date="2021-08" db="EMBL/GenBank/DDBJ databases">
        <authorList>
            <person name="Gostincar C."/>
            <person name="Sun X."/>
            <person name="Song Z."/>
            <person name="Gunde-Cimerman N."/>
        </authorList>
    </citation>
    <scope>NUCLEOTIDE SEQUENCE</scope>
    <source>
        <strain evidence="2">EXF-9298</strain>
    </source>
</reference>
<accession>A0A9P8FMH8</accession>
<dbReference type="AlphaFoldDB" id="A0A9P8FMH8"/>
<dbReference type="Proteomes" id="UP000729357">
    <property type="component" value="Unassembled WGS sequence"/>
</dbReference>
<feature type="chain" id="PRO_5040122717" evidence="1">
    <location>
        <begin position="17"/>
        <end position="492"/>
    </location>
</feature>
<feature type="non-terminal residue" evidence="2">
    <location>
        <position position="1"/>
    </location>
</feature>
<evidence type="ECO:0000313" key="2">
    <source>
        <dbReference type="EMBL" id="KAG9978210.1"/>
    </source>
</evidence>
<feature type="signal peptide" evidence="1">
    <location>
        <begin position="1"/>
        <end position="16"/>
    </location>
</feature>